<evidence type="ECO:0000256" key="1">
    <source>
        <dbReference type="ARBA" id="ARBA00004442"/>
    </source>
</evidence>
<keyword evidence="7" id="KW-0998">Cell outer membrane</keyword>
<evidence type="ECO:0008006" key="12">
    <source>
        <dbReference type="Google" id="ProtNLM"/>
    </source>
</evidence>
<dbReference type="RefSeq" id="WP_062765347.1">
    <property type="nucleotide sequence ID" value="NZ_CP121027.1"/>
</dbReference>
<dbReference type="OrthoDB" id="9789368at2"/>
<protein>
    <recommendedName>
        <fullName evidence="12">Type I secretion protein TolC</fullName>
    </recommendedName>
</protein>
<dbReference type="PANTHER" id="PTHR30026:SF22">
    <property type="entry name" value="OUTER MEMBRANE EFFLUX PROTEIN"/>
    <property type="match status" value="1"/>
</dbReference>
<keyword evidence="6" id="KW-0472">Membrane</keyword>
<feature type="coiled-coil region" evidence="8">
    <location>
        <begin position="313"/>
        <end position="372"/>
    </location>
</feature>
<comment type="similarity">
    <text evidence="2">Belongs to the outer membrane factor (OMF) (TC 1.B.17) family.</text>
</comment>
<dbReference type="PANTHER" id="PTHR30026">
    <property type="entry name" value="OUTER MEMBRANE PROTEIN TOLC"/>
    <property type="match status" value="1"/>
</dbReference>
<keyword evidence="5" id="KW-0812">Transmembrane</keyword>
<dbReference type="GO" id="GO:0015562">
    <property type="term" value="F:efflux transmembrane transporter activity"/>
    <property type="evidence" value="ECO:0007669"/>
    <property type="project" value="InterPro"/>
</dbReference>
<evidence type="ECO:0000256" key="2">
    <source>
        <dbReference type="ARBA" id="ARBA00007613"/>
    </source>
</evidence>
<dbReference type="InterPro" id="IPR003423">
    <property type="entry name" value="OMP_efflux"/>
</dbReference>
<evidence type="ECO:0000256" key="8">
    <source>
        <dbReference type="SAM" id="Coils"/>
    </source>
</evidence>
<dbReference type="Proteomes" id="UP000075787">
    <property type="component" value="Unassembled WGS sequence"/>
</dbReference>
<reference evidence="10 11" key="1">
    <citation type="submission" date="2015-12" db="EMBL/GenBank/DDBJ databases">
        <title>Genome sequence of Tistrella mobilis MCCC 1A02139.</title>
        <authorList>
            <person name="Lu L."/>
            <person name="Lai Q."/>
            <person name="Shao Z."/>
            <person name="Qian P."/>
        </authorList>
    </citation>
    <scope>NUCLEOTIDE SEQUENCE [LARGE SCALE GENOMIC DNA]</scope>
    <source>
        <strain evidence="10 11">MCCC 1A02139</strain>
    </source>
</reference>
<keyword evidence="3" id="KW-0813">Transport</keyword>
<feature type="signal peptide" evidence="9">
    <location>
        <begin position="1"/>
        <end position="24"/>
    </location>
</feature>
<dbReference type="InterPro" id="IPR010130">
    <property type="entry name" value="T1SS_OMP_TolC"/>
</dbReference>
<evidence type="ECO:0000256" key="6">
    <source>
        <dbReference type="ARBA" id="ARBA00023136"/>
    </source>
</evidence>
<accession>A0A162KTA8</accession>
<dbReference type="GeneID" id="97241656"/>
<name>A0A162KTA8_9PROT</name>
<dbReference type="InterPro" id="IPR051906">
    <property type="entry name" value="TolC-like"/>
</dbReference>
<gene>
    <name evidence="10" type="ORF">AUP44_07455</name>
</gene>
<comment type="caution">
    <text evidence="10">The sequence shown here is derived from an EMBL/GenBank/DDBJ whole genome shotgun (WGS) entry which is preliminary data.</text>
</comment>
<evidence type="ECO:0000256" key="7">
    <source>
        <dbReference type="ARBA" id="ARBA00023237"/>
    </source>
</evidence>
<evidence type="ECO:0000256" key="4">
    <source>
        <dbReference type="ARBA" id="ARBA00022452"/>
    </source>
</evidence>
<dbReference type="GO" id="GO:0015288">
    <property type="term" value="F:porin activity"/>
    <property type="evidence" value="ECO:0007669"/>
    <property type="project" value="TreeGrafter"/>
</dbReference>
<organism evidence="10 11">
    <name type="scientific">Tistrella mobilis</name>
    <dbReference type="NCBI Taxonomy" id="171437"/>
    <lineage>
        <taxon>Bacteria</taxon>
        <taxon>Pseudomonadati</taxon>
        <taxon>Pseudomonadota</taxon>
        <taxon>Alphaproteobacteria</taxon>
        <taxon>Geminicoccales</taxon>
        <taxon>Geminicoccaceae</taxon>
        <taxon>Tistrella</taxon>
    </lineage>
</organism>
<evidence type="ECO:0000313" key="10">
    <source>
        <dbReference type="EMBL" id="KYO52034.1"/>
    </source>
</evidence>
<dbReference type="Gene3D" id="1.20.1600.10">
    <property type="entry name" value="Outer membrane efflux proteins (OEP)"/>
    <property type="match status" value="1"/>
</dbReference>
<dbReference type="Pfam" id="PF02321">
    <property type="entry name" value="OEP"/>
    <property type="match status" value="2"/>
</dbReference>
<sequence>MKRSVLAAVLAAGTMLATPFVASAESLQDALVSAYAGNPRIDAIRAQLRAVDENIPTALAGRRPQAQIQASAGRAGTSVQNSKTYGTDPRSVTLQITQPVWTGGRVDAQLGQAEAQVLATREQVRAIEQDVLREAASTYGDVFRDRAVVNLNENNVRVLERQLQATRDRFEVGEVTRTDVAQAEARLASARADLTAAQGALASSEATYLRVVGRTPETLEPPRPFPELPVTRADAIGRARDDNPSVRAARYTVDVAEQQVNSAEATRMPQISVVGSHQRERDSSYALDRTEDSRIVAQVTVPLYQGGGEFAGIRQAKETRAQRRGELMTAERQAVEGATAAWEQLRSAQASIASLDAAVRAAEIALEGVREEAAVGARTTLDVLDAEQELFIARVNLVRAQRNVIVAGFELAAAVGALDIQAISADVPVYDPQDNYREVREAWWGTGD</sequence>
<evidence type="ECO:0000313" key="11">
    <source>
        <dbReference type="Proteomes" id="UP000075787"/>
    </source>
</evidence>
<feature type="chain" id="PRO_5007836865" description="Type I secretion protein TolC" evidence="9">
    <location>
        <begin position="25"/>
        <end position="448"/>
    </location>
</feature>
<dbReference type="SUPFAM" id="SSF56954">
    <property type="entry name" value="Outer membrane efflux proteins (OEP)"/>
    <property type="match status" value="1"/>
</dbReference>
<keyword evidence="8" id="KW-0175">Coiled coil</keyword>
<dbReference type="NCBIfam" id="TIGR01844">
    <property type="entry name" value="type_I_sec_TolC"/>
    <property type="match status" value="1"/>
</dbReference>
<evidence type="ECO:0000256" key="3">
    <source>
        <dbReference type="ARBA" id="ARBA00022448"/>
    </source>
</evidence>
<proteinExistence type="inferred from homology"/>
<dbReference type="AlphaFoldDB" id="A0A162KTA8"/>
<feature type="coiled-coil region" evidence="8">
    <location>
        <begin position="110"/>
        <end position="200"/>
    </location>
</feature>
<keyword evidence="4" id="KW-1134">Transmembrane beta strand</keyword>
<keyword evidence="9" id="KW-0732">Signal</keyword>
<comment type="subcellular location">
    <subcellularLocation>
        <location evidence="1">Cell outer membrane</location>
    </subcellularLocation>
</comment>
<dbReference type="EMBL" id="LPZR01000164">
    <property type="protein sequence ID" value="KYO52034.1"/>
    <property type="molecule type" value="Genomic_DNA"/>
</dbReference>
<dbReference type="GO" id="GO:1990281">
    <property type="term" value="C:efflux pump complex"/>
    <property type="evidence" value="ECO:0007669"/>
    <property type="project" value="TreeGrafter"/>
</dbReference>
<evidence type="ECO:0000256" key="9">
    <source>
        <dbReference type="SAM" id="SignalP"/>
    </source>
</evidence>
<evidence type="ECO:0000256" key="5">
    <source>
        <dbReference type="ARBA" id="ARBA00022692"/>
    </source>
</evidence>
<dbReference type="GO" id="GO:0009279">
    <property type="term" value="C:cell outer membrane"/>
    <property type="evidence" value="ECO:0007669"/>
    <property type="project" value="UniProtKB-SubCell"/>
</dbReference>